<evidence type="ECO:0000313" key="3">
    <source>
        <dbReference type="Proteomes" id="UP000736787"/>
    </source>
</evidence>
<comment type="caution">
    <text evidence="2">The sequence shown here is derived from an EMBL/GenBank/DDBJ whole genome shotgun (WGS) entry which is preliminary data.</text>
</comment>
<feature type="compositionally biased region" description="Polar residues" evidence="1">
    <location>
        <begin position="136"/>
        <end position="153"/>
    </location>
</feature>
<gene>
    <name evidence="2" type="ORF">PC117_g5758</name>
</gene>
<feature type="compositionally biased region" description="Low complexity" evidence="1">
    <location>
        <begin position="118"/>
        <end position="130"/>
    </location>
</feature>
<name>A0A8T1EBZ2_9STRA</name>
<evidence type="ECO:0000313" key="2">
    <source>
        <dbReference type="EMBL" id="KAG2948783.1"/>
    </source>
</evidence>
<evidence type="ECO:0000256" key="1">
    <source>
        <dbReference type="SAM" id="MobiDB-lite"/>
    </source>
</evidence>
<reference evidence="2" key="1">
    <citation type="submission" date="2018-10" db="EMBL/GenBank/DDBJ databases">
        <title>Effector identification in a new, highly contiguous assembly of the strawberry crown rot pathogen Phytophthora cactorum.</title>
        <authorList>
            <person name="Armitage A.D."/>
            <person name="Nellist C.F."/>
            <person name="Bates H."/>
            <person name="Vickerstaff R.J."/>
            <person name="Harrison R.J."/>
        </authorList>
    </citation>
    <scope>NUCLEOTIDE SEQUENCE</scope>
    <source>
        <strain evidence="2">4040</strain>
    </source>
</reference>
<sequence length="153" mass="16163">MHRLAMGDYRFFAAQGRRATNAKVAIAPARASSRGVGRTLEVLALLLIALGHERGLSAAAATVALYPSVVSSAASRFRSRGNAGGRAKTYPALALNALPDLSVTLDIEDWPSDRLLPSRLQSASRQSSALKEAKQQQRAAPSLQVLSASTRPA</sequence>
<dbReference type="EMBL" id="RCMK01000103">
    <property type="protein sequence ID" value="KAG2948783.1"/>
    <property type="molecule type" value="Genomic_DNA"/>
</dbReference>
<protein>
    <submittedName>
        <fullName evidence="2">Uncharacterized protein</fullName>
    </submittedName>
</protein>
<feature type="region of interest" description="Disordered" evidence="1">
    <location>
        <begin position="118"/>
        <end position="153"/>
    </location>
</feature>
<dbReference type="Proteomes" id="UP000736787">
    <property type="component" value="Unassembled WGS sequence"/>
</dbReference>
<proteinExistence type="predicted"/>
<accession>A0A8T1EBZ2</accession>
<organism evidence="2 3">
    <name type="scientific">Phytophthora cactorum</name>
    <dbReference type="NCBI Taxonomy" id="29920"/>
    <lineage>
        <taxon>Eukaryota</taxon>
        <taxon>Sar</taxon>
        <taxon>Stramenopiles</taxon>
        <taxon>Oomycota</taxon>
        <taxon>Peronosporomycetes</taxon>
        <taxon>Peronosporales</taxon>
        <taxon>Peronosporaceae</taxon>
        <taxon>Phytophthora</taxon>
    </lineage>
</organism>
<dbReference type="AlphaFoldDB" id="A0A8T1EBZ2"/>